<proteinExistence type="predicted"/>
<organism evidence="2 3">
    <name type="scientific">Gulosibacter bifidus</name>
    <dbReference type="NCBI Taxonomy" id="272239"/>
    <lineage>
        <taxon>Bacteria</taxon>
        <taxon>Bacillati</taxon>
        <taxon>Actinomycetota</taxon>
        <taxon>Actinomycetes</taxon>
        <taxon>Micrococcales</taxon>
        <taxon>Microbacteriaceae</taxon>
        <taxon>Gulosibacter</taxon>
    </lineage>
</organism>
<feature type="compositionally biased region" description="Polar residues" evidence="1">
    <location>
        <begin position="47"/>
        <end position="66"/>
    </location>
</feature>
<protein>
    <recommendedName>
        <fullName evidence="4">Lipoprotein</fullName>
    </recommendedName>
</protein>
<reference evidence="3" key="1">
    <citation type="journal article" date="2019" name="Int. J. Syst. Evol. Microbiol.">
        <title>The Global Catalogue of Microorganisms (GCM) 10K type strain sequencing project: providing services to taxonomists for standard genome sequencing and annotation.</title>
        <authorList>
            <consortium name="The Broad Institute Genomics Platform"/>
            <consortium name="The Broad Institute Genome Sequencing Center for Infectious Disease"/>
            <person name="Wu L."/>
            <person name="Ma J."/>
        </authorList>
    </citation>
    <scope>NUCLEOTIDE SEQUENCE [LARGE SCALE GENOMIC DNA]</scope>
    <source>
        <strain evidence="3">TISTR 1511</strain>
    </source>
</reference>
<accession>A0ABW5RK74</accession>
<dbReference type="Proteomes" id="UP001597453">
    <property type="component" value="Unassembled WGS sequence"/>
</dbReference>
<evidence type="ECO:0000256" key="1">
    <source>
        <dbReference type="SAM" id="MobiDB-lite"/>
    </source>
</evidence>
<sequence length="282" mass="29083">MVRNVDAADTPVRVPGTLAGTAIEPTNVKNHMHPAPQAAIGRDGNMLHQNPHGQASARHPSQSTPHTDVHESVASAASAVRWTTFGTTAAVAVAVLAGCTYVPGAAGPTSSGLVPQATVSPTDAPTPDPFGGVVHPSGAPMTPPQPIEDNRESEMVKLRVGDEDYGELDWQVSCSGITEGSISIIATAKDGEHSFTLVMLGNPDELSSFTFTSGRRGEGLQAKSGLTVTPGTKQGNGSLIVDGGTLKSNGAGVAYGPDIEASNGKTNTTTKYETELYCQLDR</sequence>
<evidence type="ECO:0000313" key="2">
    <source>
        <dbReference type="EMBL" id="MFD2674849.1"/>
    </source>
</evidence>
<feature type="region of interest" description="Disordered" evidence="1">
    <location>
        <begin position="37"/>
        <end position="68"/>
    </location>
</feature>
<comment type="caution">
    <text evidence="2">The sequence shown here is derived from an EMBL/GenBank/DDBJ whole genome shotgun (WGS) entry which is preliminary data.</text>
</comment>
<dbReference type="EMBL" id="JBHUNF010000003">
    <property type="protein sequence ID" value="MFD2674849.1"/>
    <property type="molecule type" value="Genomic_DNA"/>
</dbReference>
<keyword evidence="3" id="KW-1185">Reference proteome</keyword>
<gene>
    <name evidence="2" type="ORF">ACFSUQ_05995</name>
</gene>
<evidence type="ECO:0000313" key="3">
    <source>
        <dbReference type="Proteomes" id="UP001597453"/>
    </source>
</evidence>
<name>A0ABW5RK74_9MICO</name>
<dbReference type="RefSeq" id="WP_066056235.1">
    <property type="nucleotide sequence ID" value="NZ_JBHUNF010000003.1"/>
</dbReference>
<evidence type="ECO:0008006" key="4">
    <source>
        <dbReference type="Google" id="ProtNLM"/>
    </source>
</evidence>